<sequence length="122" mass="13012">MAIGNDATVGLPISTSESRRSSNHRLRQQLGSSGGVAMARRRTGKEEHDGEVAERKKMRRGWRLPPETAAATSRVCSIQSSASMMSNGGFCLEPDGTTMAQWCKVTTGEMAAAGGRIREVSG</sequence>
<evidence type="ECO:0000313" key="2">
    <source>
        <dbReference type="EMBL" id="CAH1442351.1"/>
    </source>
</evidence>
<comment type="caution">
    <text evidence="2">The sequence shown here is derived from an EMBL/GenBank/DDBJ whole genome shotgun (WGS) entry which is preliminary data.</text>
</comment>
<dbReference type="EMBL" id="CAKMRJ010005412">
    <property type="protein sequence ID" value="CAH1442351.1"/>
    <property type="molecule type" value="Genomic_DNA"/>
</dbReference>
<accession>A0AAU9NX76</accession>
<feature type="compositionally biased region" description="Basic and acidic residues" evidence="1">
    <location>
        <begin position="44"/>
        <end position="55"/>
    </location>
</feature>
<evidence type="ECO:0000313" key="3">
    <source>
        <dbReference type="Proteomes" id="UP001157418"/>
    </source>
</evidence>
<name>A0AAU9NX76_9ASTR</name>
<dbReference type="Proteomes" id="UP001157418">
    <property type="component" value="Unassembled WGS sequence"/>
</dbReference>
<reference evidence="2 3" key="1">
    <citation type="submission" date="2022-01" db="EMBL/GenBank/DDBJ databases">
        <authorList>
            <person name="Xiong W."/>
            <person name="Schranz E."/>
        </authorList>
    </citation>
    <scope>NUCLEOTIDE SEQUENCE [LARGE SCALE GENOMIC DNA]</scope>
</reference>
<feature type="region of interest" description="Disordered" evidence="1">
    <location>
        <begin position="1"/>
        <end position="70"/>
    </location>
</feature>
<keyword evidence="3" id="KW-1185">Reference proteome</keyword>
<evidence type="ECO:0000256" key="1">
    <source>
        <dbReference type="SAM" id="MobiDB-lite"/>
    </source>
</evidence>
<protein>
    <submittedName>
        <fullName evidence="2">Uncharacterized protein</fullName>
    </submittedName>
</protein>
<organism evidence="2 3">
    <name type="scientific">Lactuca virosa</name>
    <dbReference type="NCBI Taxonomy" id="75947"/>
    <lineage>
        <taxon>Eukaryota</taxon>
        <taxon>Viridiplantae</taxon>
        <taxon>Streptophyta</taxon>
        <taxon>Embryophyta</taxon>
        <taxon>Tracheophyta</taxon>
        <taxon>Spermatophyta</taxon>
        <taxon>Magnoliopsida</taxon>
        <taxon>eudicotyledons</taxon>
        <taxon>Gunneridae</taxon>
        <taxon>Pentapetalae</taxon>
        <taxon>asterids</taxon>
        <taxon>campanulids</taxon>
        <taxon>Asterales</taxon>
        <taxon>Asteraceae</taxon>
        <taxon>Cichorioideae</taxon>
        <taxon>Cichorieae</taxon>
        <taxon>Lactucinae</taxon>
        <taxon>Lactuca</taxon>
    </lineage>
</organism>
<gene>
    <name evidence="2" type="ORF">LVIROSA_LOCUS28344</name>
</gene>
<dbReference type="AlphaFoldDB" id="A0AAU9NX76"/>
<proteinExistence type="predicted"/>